<keyword evidence="2" id="KW-0889">Transcription antitermination</keyword>
<sequence length="112" mass="12911">MFKDDEDIDFAKKLLHGVLKNGHSYREIIDKNTKNWELDRIAFMDILIMEVAISELMDFPTIPVNVTLNEYIEIAKNYSTDKSGTFVNGVLDNIVGQLKKDNQLIKVVMFTK</sequence>
<dbReference type="InterPro" id="IPR011605">
    <property type="entry name" value="NusB_fam"/>
</dbReference>
<dbReference type="GO" id="GO:0003723">
    <property type="term" value="F:RNA binding"/>
    <property type="evidence" value="ECO:0007669"/>
    <property type="project" value="UniProtKB-KW"/>
</dbReference>
<comment type="caution">
    <text evidence="7">The sequence shown here is derived from an EMBL/GenBank/DDBJ whole genome shotgun (WGS) entry which is preliminary data.</text>
</comment>
<keyword evidence="5" id="KW-0804">Transcription</keyword>
<keyword evidence="3" id="KW-0694">RNA-binding</keyword>
<dbReference type="GO" id="GO:0005829">
    <property type="term" value="C:cytosol"/>
    <property type="evidence" value="ECO:0007669"/>
    <property type="project" value="TreeGrafter"/>
</dbReference>
<dbReference type="PANTHER" id="PTHR11078:SF3">
    <property type="entry name" value="ANTITERMINATION NUSB DOMAIN-CONTAINING PROTEIN"/>
    <property type="match status" value="1"/>
</dbReference>
<gene>
    <name evidence="7" type="ORF">SDC9_142549</name>
</gene>
<proteinExistence type="inferred from homology"/>
<dbReference type="EMBL" id="VSSQ01041897">
    <property type="protein sequence ID" value="MPM95395.1"/>
    <property type="molecule type" value="Genomic_DNA"/>
</dbReference>
<evidence type="ECO:0000256" key="3">
    <source>
        <dbReference type="ARBA" id="ARBA00022884"/>
    </source>
</evidence>
<evidence type="ECO:0000256" key="5">
    <source>
        <dbReference type="ARBA" id="ARBA00023163"/>
    </source>
</evidence>
<organism evidence="7">
    <name type="scientific">bioreactor metagenome</name>
    <dbReference type="NCBI Taxonomy" id="1076179"/>
    <lineage>
        <taxon>unclassified sequences</taxon>
        <taxon>metagenomes</taxon>
        <taxon>ecological metagenomes</taxon>
    </lineage>
</organism>
<dbReference type="GO" id="GO:0031564">
    <property type="term" value="P:transcription antitermination"/>
    <property type="evidence" value="ECO:0007669"/>
    <property type="project" value="UniProtKB-KW"/>
</dbReference>
<evidence type="ECO:0000313" key="7">
    <source>
        <dbReference type="EMBL" id="MPM95395.1"/>
    </source>
</evidence>
<name>A0A645E1J3_9ZZZZ</name>
<reference evidence="7" key="1">
    <citation type="submission" date="2019-08" db="EMBL/GenBank/DDBJ databases">
        <authorList>
            <person name="Kucharzyk K."/>
            <person name="Murdoch R.W."/>
            <person name="Higgins S."/>
            <person name="Loffler F."/>
        </authorList>
    </citation>
    <scope>NUCLEOTIDE SEQUENCE</scope>
</reference>
<feature type="domain" description="NusB/RsmB/TIM44" evidence="6">
    <location>
        <begin position="4"/>
        <end position="94"/>
    </location>
</feature>
<accession>A0A645E1J3</accession>
<evidence type="ECO:0000256" key="2">
    <source>
        <dbReference type="ARBA" id="ARBA00022814"/>
    </source>
</evidence>
<dbReference type="GO" id="GO:0006353">
    <property type="term" value="P:DNA-templated transcription termination"/>
    <property type="evidence" value="ECO:0007669"/>
    <property type="project" value="InterPro"/>
</dbReference>
<comment type="similarity">
    <text evidence="1">Belongs to the NusB family.</text>
</comment>
<evidence type="ECO:0000256" key="4">
    <source>
        <dbReference type="ARBA" id="ARBA00023015"/>
    </source>
</evidence>
<dbReference type="Pfam" id="PF01029">
    <property type="entry name" value="NusB"/>
    <property type="match status" value="1"/>
</dbReference>
<evidence type="ECO:0000259" key="6">
    <source>
        <dbReference type="Pfam" id="PF01029"/>
    </source>
</evidence>
<dbReference type="Gene3D" id="1.10.940.10">
    <property type="entry name" value="NusB-like"/>
    <property type="match status" value="1"/>
</dbReference>
<dbReference type="AlphaFoldDB" id="A0A645E1J3"/>
<dbReference type="PANTHER" id="PTHR11078">
    <property type="entry name" value="N UTILIZATION SUBSTANCE PROTEIN B-RELATED"/>
    <property type="match status" value="1"/>
</dbReference>
<dbReference type="SUPFAM" id="SSF48013">
    <property type="entry name" value="NusB-like"/>
    <property type="match status" value="1"/>
</dbReference>
<dbReference type="InterPro" id="IPR006027">
    <property type="entry name" value="NusB_RsmB_TIM44"/>
</dbReference>
<dbReference type="InterPro" id="IPR035926">
    <property type="entry name" value="NusB-like_sf"/>
</dbReference>
<protein>
    <recommendedName>
        <fullName evidence="6">NusB/RsmB/TIM44 domain-containing protein</fullName>
    </recommendedName>
</protein>
<dbReference type="NCBIfam" id="TIGR01951">
    <property type="entry name" value="nusB"/>
    <property type="match status" value="1"/>
</dbReference>
<keyword evidence="4" id="KW-0805">Transcription regulation</keyword>
<evidence type="ECO:0000256" key="1">
    <source>
        <dbReference type="ARBA" id="ARBA00005952"/>
    </source>
</evidence>